<dbReference type="NCBIfam" id="TIGR00229">
    <property type="entry name" value="sensory_box"/>
    <property type="match status" value="3"/>
</dbReference>
<proteinExistence type="predicted"/>
<feature type="domain" description="PAS" evidence="7">
    <location>
        <begin position="148"/>
        <end position="194"/>
    </location>
</feature>
<evidence type="ECO:0000256" key="3">
    <source>
        <dbReference type="ARBA" id="ARBA00022553"/>
    </source>
</evidence>
<feature type="domain" description="PAS" evidence="7">
    <location>
        <begin position="273"/>
        <end position="321"/>
    </location>
</feature>
<dbReference type="InterPro" id="IPR003594">
    <property type="entry name" value="HATPase_dom"/>
</dbReference>
<evidence type="ECO:0000256" key="2">
    <source>
        <dbReference type="ARBA" id="ARBA00012438"/>
    </source>
</evidence>
<evidence type="ECO:0000256" key="5">
    <source>
        <dbReference type="ARBA" id="ARBA00022777"/>
    </source>
</evidence>
<dbReference type="Pfam" id="PF08448">
    <property type="entry name" value="PAS_4"/>
    <property type="match status" value="2"/>
</dbReference>
<dbReference type="Gene3D" id="2.10.70.100">
    <property type="match status" value="1"/>
</dbReference>
<evidence type="ECO:0000259" key="6">
    <source>
        <dbReference type="PROSITE" id="PS50109"/>
    </source>
</evidence>
<feature type="domain" description="PAC" evidence="8">
    <location>
        <begin position="467"/>
        <end position="519"/>
    </location>
</feature>
<comment type="caution">
    <text evidence="9">The sequence shown here is derived from an EMBL/GenBank/DDBJ whole genome shotgun (WGS) entry which is preliminary data.</text>
</comment>
<keyword evidence="3" id="KW-0597">Phosphoprotein</keyword>
<dbReference type="Pfam" id="PF08447">
    <property type="entry name" value="PAS_3"/>
    <property type="match status" value="1"/>
</dbReference>
<dbReference type="EMBL" id="JABBJJ010000286">
    <property type="protein sequence ID" value="NMO20985.1"/>
    <property type="molecule type" value="Genomic_DNA"/>
</dbReference>
<name>A0A848LSR7_9BACT</name>
<dbReference type="InterPro" id="IPR052162">
    <property type="entry name" value="Sensor_kinase/Photoreceptor"/>
</dbReference>
<sequence>MSTCVTLPSTLPDLLEARREDILRRWEARVSQRLGERSLSHEERLDSLPGLVDTLVELVRGGHVPSELERARTVGGRHGRIRHREGLDLDTVVLEHGLLRDTVLEVLQEAGWAPELTGLRMLNQALDASLANAVVQFTREQERRLRDTEATLLAILDHAPAAIYAKDPHGRYLFVNHSFGRALGRNREDVVGRTDGELLPAELAAAFTLSDKRVLATRQPVITDDQVPNPEGMRTYQSLKFPLPDADGRIFAVCGISTDVTEARHLQAERDEAREHLRRVITQLPVILWSADNRGTITLMEGEGLRSLGMTPGALVGRSTFEVYADRPELIEAAHRAQAGESMAMELEMGGSWFMAYISPVLGPDGRVKSVAGVSLDITQRRRAELVLRQWETRYRLATQATTDVIYDWELDSGRIEWSELAARQFRLPPGSSRLDFHWWSTRIHPEDRERVDRGIQTVIDHGAENWSDEYRFLLGDGTWAFISDRGHVVRDATGRAVRMVGAMQDVTQRRAAELEAKRRAEFEQLLIGIVGHDLRNPISAITMATTTLLRRECVDERQRKVLGRILSSAERATRMLRDVLDFTQARLGGGIPMQPRPFDLHELTRQVMDEVQLAWPGRRLQVESGGDGKGLWDPDRLAQVITNLVNNALKYSPEHCPVRVRTRGLRDAVVLAVHNEGAVIPAELRARLFEPLKRAAPPHDTREGRGLGLGLFIVKHIVDAHGGALRVRSTELEGTTFLVRLPRQPGARGPKAPGGT</sequence>
<dbReference type="InterPro" id="IPR000700">
    <property type="entry name" value="PAS-assoc_C"/>
</dbReference>
<dbReference type="Proteomes" id="UP000518300">
    <property type="component" value="Unassembled WGS sequence"/>
</dbReference>
<dbReference type="Pfam" id="PF02518">
    <property type="entry name" value="HATPase_c"/>
    <property type="match status" value="1"/>
</dbReference>
<dbReference type="Gene3D" id="3.30.450.20">
    <property type="entry name" value="PAS domain"/>
    <property type="match status" value="3"/>
</dbReference>
<accession>A0A848LSR7</accession>
<evidence type="ECO:0000256" key="4">
    <source>
        <dbReference type="ARBA" id="ARBA00022679"/>
    </source>
</evidence>
<dbReference type="Pfam" id="PF00512">
    <property type="entry name" value="HisKA"/>
    <property type="match status" value="1"/>
</dbReference>
<dbReference type="SMART" id="SM00086">
    <property type="entry name" value="PAC"/>
    <property type="match status" value="2"/>
</dbReference>
<evidence type="ECO:0000259" key="7">
    <source>
        <dbReference type="PROSITE" id="PS50112"/>
    </source>
</evidence>
<dbReference type="InterPro" id="IPR001610">
    <property type="entry name" value="PAC"/>
</dbReference>
<feature type="domain" description="PAC" evidence="8">
    <location>
        <begin position="338"/>
        <end position="390"/>
    </location>
</feature>
<comment type="catalytic activity">
    <reaction evidence="1">
        <text>ATP + protein L-histidine = ADP + protein N-phospho-L-histidine.</text>
        <dbReference type="EC" id="2.7.13.3"/>
    </reaction>
</comment>
<dbReference type="InterPro" id="IPR005467">
    <property type="entry name" value="His_kinase_dom"/>
</dbReference>
<dbReference type="CDD" id="cd00082">
    <property type="entry name" value="HisKA"/>
    <property type="match status" value="1"/>
</dbReference>
<dbReference type="InterPro" id="IPR035965">
    <property type="entry name" value="PAS-like_dom_sf"/>
</dbReference>
<dbReference type="PANTHER" id="PTHR43304">
    <property type="entry name" value="PHYTOCHROME-LIKE PROTEIN CPH1"/>
    <property type="match status" value="1"/>
</dbReference>
<dbReference type="PROSITE" id="PS50109">
    <property type="entry name" value="HIS_KIN"/>
    <property type="match status" value="1"/>
</dbReference>
<dbReference type="InterPro" id="IPR013656">
    <property type="entry name" value="PAS_4"/>
</dbReference>
<dbReference type="PRINTS" id="PR00344">
    <property type="entry name" value="BCTRLSENSOR"/>
</dbReference>
<dbReference type="Gene3D" id="3.30.565.10">
    <property type="entry name" value="Histidine kinase-like ATPase, C-terminal domain"/>
    <property type="match status" value="1"/>
</dbReference>
<keyword evidence="5" id="KW-0418">Kinase</keyword>
<dbReference type="GO" id="GO:0000155">
    <property type="term" value="F:phosphorelay sensor kinase activity"/>
    <property type="evidence" value="ECO:0007669"/>
    <property type="project" value="InterPro"/>
</dbReference>
<dbReference type="PROSITE" id="PS50112">
    <property type="entry name" value="PAS"/>
    <property type="match status" value="2"/>
</dbReference>
<dbReference type="SMART" id="SM00388">
    <property type="entry name" value="HisKA"/>
    <property type="match status" value="1"/>
</dbReference>
<dbReference type="EC" id="2.7.13.3" evidence="2"/>
<dbReference type="InterPro" id="IPR000014">
    <property type="entry name" value="PAS"/>
</dbReference>
<feature type="domain" description="Histidine kinase" evidence="6">
    <location>
        <begin position="530"/>
        <end position="746"/>
    </location>
</feature>
<dbReference type="SMART" id="SM00091">
    <property type="entry name" value="PAS"/>
    <property type="match status" value="3"/>
</dbReference>
<reference evidence="9 10" key="1">
    <citation type="submission" date="2020-04" db="EMBL/GenBank/DDBJ databases">
        <title>Draft genome of Pyxidicoccus fallax type strain.</title>
        <authorList>
            <person name="Whitworth D.E."/>
        </authorList>
    </citation>
    <scope>NUCLEOTIDE SEQUENCE [LARGE SCALE GENOMIC DNA]</scope>
    <source>
        <strain evidence="9 10">DSM 14698</strain>
    </source>
</reference>
<dbReference type="SUPFAM" id="SSF47384">
    <property type="entry name" value="Homodimeric domain of signal transducing histidine kinase"/>
    <property type="match status" value="1"/>
</dbReference>
<evidence type="ECO:0000313" key="10">
    <source>
        <dbReference type="Proteomes" id="UP000518300"/>
    </source>
</evidence>
<dbReference type="InterPro" id="IPR013655">
    <property type="entry name" value="PAS_fold_3"/>
</dbReference>
<evidence type="ECO:0000256" key="1">
    <source>
        <dbReference type="ARBA" id="ARBA00000085"/>
    </source>
</evidence>
<dbReference type="PANTHER" id="PTHR43304:SF1">
    <property type="entry name" value="PAC DOMAIN-CONTAINING PROTEIN"/>
    <property type="match status" value="1"/>
</dbReference>
<dbReference type="InterPro" id="IPR036890">
    <property type="entry name" value="HATPase_C_sf"/>
</dbReference>
<dbReference type="Gene3D" id="1.10.287.130">
    <property type="match status" value="1"/>
</dbReference>
<dbReference type="AlphaFoldDB" id="A0A848LSR7"/>
<dbReference type="SUPFAM" id="SSF55874">
    <property type="entry name" value="ATPase domain of HSP90 chaperone/DNA topoisomerase II/histidine kinase"/>
    <property type="match status" value="1"/>
</dbReference>
<organism evidence="9 10">
    <name type="scientific">Pyxidicoccus fallax</name>
    <dbReference type="NCBI Taxonomy" id="394095"/>
    <lineage>
        <taxon>Bacteria</taxon>
        <taxon>Pseudomonadati</taxon>
        <taxon>Myxococcota</taxon>
        <taxon>Myxococcia</taxon>
        <taxon>Myxococcales</taxon>
        <taxon>Cystobacterineae</taxon>
        <taxon>Myxococcaceae</taxon>
        <taxon>Pyxidicoccus</taxon>
    </lineage>
</organism>
<keyword evidence="10" id="KW-1185">Reference proteome</keyword>
<gene>
    <name evidence="9" type="ORF">HG543_39985</name>
</gene>
<dbReference type="SUPFAM" id="SSF55785">
    <property type="entry name" value="PYP-like sensor domain (PAS domain)"/>
    <property type="match status" value="3"/>
</dbReference>
<dbReference type="InterPro" id="IPR036097">
    <property type="entry name" value="HisK_dim/P_sf"/>
</dbReference>
<keyword evidence="4" id="KW-0808">Transferase</keyword>
<evidence type="ECO:0000259" key="8">
    <source>
        <dbReference type="PROSITE" id="PS50113"/>
    </source>
</evidence>
<dbReference type="PROSITE" id="PS50113">
    <property type="entry name" value="PAC"/>
    <property type="match status" value="2"/>
</dbReference>
<protein>
    <recommendedName>
        <fullName evidence="2">histidine kinase</fullName>
        <ecNumber evidence="2">2.7.13.3</ecNumber>
    </recommendedName>
</protein>
<evidence type="ECO:0000313" key="9">
    <source>
        <dbReference type="EMBL" id="NMO20985.1"/>
    </source>
</evidence>
<dbReference type="CDD" id="cd00130">
    <property type="entry name" value="PAS"/>
    <property type="match status" value="3"/>
</dbReference>
<dbReference type="SMART" id="SM00387">
    <property type="entry name" value="HATPase_c"/>
    <property type="match status" value="1"/>
</dbReference>
<dbReference type="InterPro" id="IPR004358">
    <property type="entry name" value="Sig_transdc_His_kin-like_C"/>
</dbReference>
<dbReference type="RefSeq" id="WP_169350187.1">
    <property type="nucleotide sequence ID" value="NZ_JABBJJ010000286.1"/>
</dbReference>
<dbReference type="CDD" id="cd00075">
    <property type="entry name" value="HATPase"/>
    <property type="match status" value="1"/>
</dbReference>
<dbReference type="InterPro" id="IPR003661">
    <property type="entry name" value="HisK_dim/P_dom"/>
</dbReference>